<dbReference type="Gene3D" id="1.25.40.10">
    <property type="entry name" value="Tetratricopeptide repeat domain"/>
    <property type="match status" value="1"/>
</dbReference>
<dbReference type="Gene3D" id="3.30.200.20">
    <property type="entry name" value="Phosphorylase Kinase, domain 1"/>
    <property type="match status" value="1"/>
</dbReference>
<evidence type="ECO:0000256" key="2">
    <source>
        <dbReference type="ARBA" id="ARBA00012513"/>
    </source>
</evidence>
<dbReference type="SUPFAM" id="SSF48452">
    <property type="entry name" value="TPR-like"/>
    <property type="match status" value="1"/>
</dbReference>
<feature type="domain" description="Protein kinase" evidence="8">
    <location>
        <begin position="7"/>
        <end position="271"/>
    </location>
</feature>
<dbReference type="Pfam" id="PF13191">
    <property type="entry name" value="AAA_16"/>
    <property type="match status" value="1"/>
</dbReference>
<dbReference type="RefSeq" id="WP_145067109.1">
    <property type="nucleotide sequence ID" value="NZ_CP036287.1"/>
</dbReference>
<dbReference type="Gene3D" id="1.10.510.10">
    <property type="entry name" value="Transferase(Phosphotransferase) domain 1"/>
    <property type="match status" value="1"/>
</dbReference>
<evidence type="ECO:0000256" key="1">
    <source>
        <dbReference type="ARBA" id="ARBA00010886"/>
    </source>
</evidence>
<dbReference type="CDD" id="cd14014">
    <property type="entry name" value="STKc_PknB_like"/>
    <property type="match status" value="1"/>
</dbReference>
<evidence type="ECO:0000313" key="10">
    <source>
        <dbReference type="Proteomes" id="UP000316921"/>
    </source>
</evidence>
<keyword evidence="6 7" id="KW-0067">ATP-binding</keyword>
<feature type="binding site" evidence="7">
    <location>
        <position position="42"/>
    </location>
    <ligand>
        <name>ATP</name>
        <dbReference type="ChEBI" id="CHEBI:30616"/>
    </ligand>
</feature>
<dbReference type="SMART" id="SM00220">
    <property type="entry name" value="S_TKc"/>
    <property type="match status" value="1"/>
</dbReference>
<proteinExistence type="inferred from homology"/>
<dbReference type="InterPro" id="IPR011009">
    <property type="entry name" value="Kinase-like_dom_sf"/>
</dbReference>
<dbReference type="PANTHER" id="PTHR43671">
    <property type="entry name" value="SERINE/THREONINE-PROTEIN KINASE NEK"/>
    <property type="match status" value="1"/>
</dbReference>
<dbReference type="InterPro" id="IPR011990">
    <property type="entry name" value="TPR-like_helical_dom_sf"/>
</dbReference>
<keyword evidence="3 9" id="KW-0808">Transferase</keyword>
<dbReference type="AlphaFoldDB" id="A0A518BMP0"/>
<name>A0A518BMP0_9BACT</name>
<accession>A0A518BMP0</accession>
<evidence type="ECO:0000256" key="5">
    <source>
        <dbReference type="ARBA" id="ARBA00022777"/>
    </source>
</evidence>
<evidence type="ECO:0000256" key="3">
    <source>
        <dbReference type="ARBA" id="ARBA00022679"/>
    </source>
</evidence>
<dbReference type="EMBL" id="CP036287">
    <property type="protein sequence ID" value="QDU68252.1"/>
    <property type="molecule type" value="Genomic_DNA"/>
</dbReference>
<dbReference type="PROSITE" id="PS00107">
    <property type="entry name" value="PROTEIN_KINASE_ATP"/>
    <property type="match status" value="1"/>
</dbReference>
<dbReference type="Proteomes" id="UP000316921">
    <property type="component" value="Chromosome"/>
</dbReference>
<sequence>MTQLSGYEIERELGAGAGGRVLLARATRSIDRVSAGDLVALKVPSAEGAERARQVEALAREAAVARRVRHPSLVRVLAFREDAELPYLSMVWVPGATLSEVLAEGEPLPEPRLREIGADLGSALAALHAHDLVHGDVKPENVRLDAEGRAVLIDLGFARDASLDGEGGLPGTLAFLAPEFLSGGRSGPPSDVFALGAVLYLLATGHHPFGADDGETSDLLAALATARVVPASRHVPELSPLLDALLDACLRRSPSERPTAEALAGILHEGEESGWWRARVQQSLGSGGGPGALRAESHRLQFVGRRDELRGLSQAYTQVLREGQGLAIALSGPVGIGKTRLVSDLIETLRAGDSPCLFLHARCSELTESQRYGTAIRLLEHWLQLPPHRPLGPREIQLLEHLVPPRDADVLRRALLGDGDAPVQGSAAVALAAWIAALAAGRPVVVLVDDLHLAHAATLEALDRMLERSADSRLLLLLAYDDDRPPAEPAELARLLEHARRRAAQVDLAGTIHMDPLTVEDVTELVTHHFHHTTPRLRLGRVLHERSQGNPGILEELLVGLVDRGEAAPLDGEPGRLRLEIQPDRIALPGSLLVTMRQRYRELDPLMRRWLERLSVVGGRLETDFLCTAFAPATAAEVDGALEELARRGWLVANGPRYRFARAALREAVYRSLSPDRRVRLHRMAARALATIEDDRDVDFQRAYHLRAAGEQRELLEAVWSLLPPDDRRGSPHRLLRLARWGLEALDALGRPASLRKRELNLLERGLGAADRLGERELQRRWLDRLAELATGTGTDAAEEATVYLLHGRHAYSTGEFGTARGMLRNAVGLAKKARDARIEVEALRGWALVEAEFASTSRARQLAARALSASVEPEQRALAHLVSARIEVLDDRLERALDDVRSALATLRLAGREAPGIRAGAYLMRARVWRAAGRVNRALASARRAQALAREAGDRRREAEAAARMGWLLLDADRPDEAEAQLREARLVTEEIEDQRAGVLVDLWLGLLLCEQQVEGGRASIQRALATADDIGYHRAEALGRAILARVQLLDGDDAAALRNSDRAHELSEIHGLELIDRIVVDGTCAVMLRHEDRGSEADGLVRSLRRRIRRTTRNIRRPDLRLALGAYTERLLEAVLTLDGPIYPRSTANVATLD</sequence>
<evidence type="ECO:0000256" key="6">
    <source>
        <dbReference type="ARBA" id="ARBA00022840"/>
    </source>
</evidence>
<dbReference type="InterPro" id="IPR041664">
    <property type="entry name" value="AAA_16"/>
</dbReference>
<evidence type="ECO:0000313" key="9">
    <source>
        <dbReference type="EMBL" id="QDU68252.1"/>
    </source>
</evidence>
<comment type="similarity">
    <text evidence="1">Belongs to the protein kinase superfamily. NEK Ser/Thr protein kinase family. NIMA subfamily.</text>
</comment>
<evidence type="ECO:0000256" key="4">
    <source>
        <dbReference type="ARBA" id="ARBA00022741"/>
    </source>
</evidence>
<keyword evidence="4 7" id="KW-0547">Nucleotide-binding</keyword>
<evidence type="ECO:0000259" key="8">
    <source>
        <dbReference type="PROSITE" id="PS50011"/>
    </source>
</evidence>
<reference evidence="9 10" key="1">
    <citation type="submission" date="2019-02" db="EMBL/GenBank/DDBJ databases">
        <title>Deep-cultivation of Planctomycetes and their phenomic and genomic characterization uncovers novel biology.</title>
        <authorList>
            <person name="Wiegand S."/>
            <person name="Jogler M."/>
            <person name="Boedeker C."/>
            <person name="Pinto D."/>
            <person name="Vollmers J."/>
            <person name="Rivas-Marin E."/>
            <person name="Kohn T."/>
            <person name="Peeters S.H."/>
            <person name="Heuer A."/>
            <person name="Rast P."/>
            <person name="Oberbeckmann S."/>
            <person name="Bunk B."/>
            <person name="Jeske O."/>
            <person name="Meyerdierks A."/>
            <person name="Storesund J.E."/>
            <person name="Kallscheuer N."/>
            <person name="Luecker S."/>
            <person name="Lage O.M."/>
            <person name="Pohl T."/>
            <person name="Merkel B.J."/>
            <person name="Hornburger P."/>
            <person name="Mueller R.-W."/>
            <person name="Bruemmer F."/>
            <person name="Labrenz M."/>
            <person name="Spormann A.M."/>
            <person name="Op den Camp H."/>
            <person name="Overmann J."/>
            <person name="Amann R."/>
            <person name="Jetten M.S.M."/>
            <person name="Mascher T."/>
            <person name="Medema M.H."/>
            <person name="Devos D.P."/>
            <person name="Kaster A.-K."/>
            <person name="Ovreas L."/>
            <person name="Rohde M."/>
            <person name="Galperin M.Y."/>
            <person name="Jogler C."/>
        </authorList>
    </citation>
    <scope>NUCLEOTIDE SEQUENCE [LARGE SCALE GENOMIC DNA]</scope>
    <source>
        <strain evidence="9 10">Pla133</strain>
    </source>
</reference>
<dbReference type="GO" id="GO:0005524">
    <property type="term" value="F:ATP binding"/>
    <property type="evidence" value="ECO:0007669"/>
    <property type="project" value="UniProtKB-UniRule"/>
</dbReference>
<dbReference type="KEGG" id="pbap:Pla133_33470"/>
<dbReference type="PROSITE" id="PS50011">
    <property type="entry name" value="PROTEIN_KINASE_DOM"/>
    <property type="match status" value="1"/>
</dbReference>
<dbReference type="Gene3D" id="3.40.50.300">
    <property type="entry name" value="P-loop containing nucleotide triphosphate hydrolases"/>
    <property type="match status" value="1"/>
</dbReference>
<gene>
    <name evidence="9" type="primary">spk1_3</name>
    <name evidence="9" type="ORF">Pla133_33470</name>
</gene>
<dbReference type="InterPro" id="IPR027417">
    <property type="entry name" value="P-loop_NTPase"/>
</dbReference>
<dbReference type="Pfam" id="PF00069">
    <property type="entry name" value="Pkinase"/>
    <property type="match status" value="1"/>
</dbReference>
<organism evidence="9 10">
    <name type="scientific">Engelhardtia mirabilis</name>
    <dbReference type="NCBI Taxonomy" id="2528011"/>
    <lineage>
        <taxon>Bacteria</taxon>
        <taxon>Pseudomonadati</taxon>
        <taxon>Planctomycetota</taxon>
        <taxon>Planctomycetia</taxon>
        <taxon>Planctomycetia incertae sedis</taxon>
        <taxon>Engelhardtia</taxon>
    </lineage>
</organism>
<dbReference type="InterPro" id="IPR000719">
    <property type="entry name" value="Prot_kinase_dom"/>
</dbReference>
<keyword evidence="10" id="KW-1185">Reference proteome</keyword>
<dbReference type="PANTHER" id="PTHR43671:SF13">
    <property type="entry name" value="SERINE_THREONINE-PROTEIN KINASE NEK2"/>
    <property type="match status" value="1"/>
</dbReference>
<keyword evidence="5 9" id="KW-0418">Kinase</keyword>
<protein>
    <recommendedName>
        <fullName evidence="2">non-specific serine/threonine protein kinase</fullName>
        <ecNumber evidence="2">2.7.11.1</ecNumber>
    </recommendedName>
</protein>
<dbReference type="SUPFAM" id="SSF56112">
    <property type="entry name" value="Protein kinase-like (PK-like)"/>
    <property type="match status" value="1"/>
</dbReference>
<dbReference type="InterPro" id="IPR017441">
    <property type="entry name" value="Protein_kinase_ATP_BS"/>
</dbReference>
<evidence type="ECO:0000256" key="7">
    <source>
        <dbReference type="PROSITE-ProRule" id="PRU10141"/>
    </source>
</evidence>
<dbReference type="SUPFAM" id="SSF52540">
    <property type="entry name" value="P-loop containing nucleoside triphosphate hydrolases"/>
    <property type="match status" value="1"/>
</dbReference>
<dbReference type="GO" id="GO:0004674">
    <property type="term" value="F:protein serine/threonine kinase activity"/>
    <property type="evidence" value="ECO:0007669"/>
    <property type="project" value="UniProtKB-EC"/>
</dbReference>
<dbReference type="InterPro" id="IPR050660">
    <property type="entry name" value="NEK_Ser/Thr_kinase"/>
</dbReference>
<dbReference type="EC" id="2.7.11.1" evidence="2"/>